<dbReference type="Gene3D" id="1.20.120.330">
    <property type="entry name" value="Nucleotidyltransferases domain 2"/>
    <property type="match status" value="1"/>
</dbReference>
<keyword evidence="7" id="KW-1133">Transmembrane helix</keyword>
<feature type="coiled-coil region" evidence="5">
    <location>
        <begin position="338"/>
        <end position="368"/>
    </location>
</feature>
<comment type="subcellular location">
    <subcellularLocation>
        <location evidence="1">Host membrane</location>
        <topology evidence="1">Multi-pass membrane protein</topology>
    </subcellularLocation>
</comment>
<dbReference type="KEGG" id="eta:ETA_18960"/>
<keyword evidence="2" id="KW-1043">Host membrane</keyword>
<keyword evidence="7" id="KW-0472">Membrane</keyword>
<feature type="region of interest" description="Disordered" evidence="6">
    <location>
        <begin position="90"/>
        <end position="109"/>
    </location>
</feature>
<keyword evidence="10" id="KW-1185">Reference proteome</keyword>
<evidence type="ECO:0000259" key="8">
    <source>
        <dbReference type="Pfam" id="PF04888"/>
    </source>
</evidence>
<dbReference type="AlphaFoldDB" id="B2VEG7"/>
<dbReference type="Pfam" id="PF04888">
    <property type="entry name" value="SseC"/>
    <property type="match status" value="1"/>
</dbReference>
<evidence type="ECO:0000313" key="9">
    <source>
        <dbReference type="EMBL" id="CAO96942.1"/>
    </source>
</evidence>
<keyword evidence="5" id="KW-0175">Coiled coil</keyword>
<dbReference type="GO" id="GO:0033644">
    <property type="term" value="C:host cell membrane"/>
    <property type="evidence" value="ECO:0007669"/>
    <property type="project" value="UniProtKB-SubCell"/>
</dbReference>
<organism evidence="9 10">
    <name type="scientific">Erwinia tasmaniensis (strain DSM 17950 / CFBP 7177 / CIP 109463 / NCPPB 4357 / Et1/99)</name>
    <dbReference type="NCBI Taxonomy" id="465817"/>
    <lineage>
        <taxon>Bacteria</taxon>
        <taxon>Pseudomonadati</taxon>
        <taxon>Pseudomonadota</taxon>
        <taxon>Gammaproteobacteria</taxon>
        <taxon>Enterobacterales</taxon>
        <taxon>Erwiniaceae</taxon>
        <taxon>Erwinia</taxon>
    </lineage>
</organism>
<dbReference type="Proteomes" id="UP000001726">
    <property type="component" value="Chromosome"/>
</dbReference>
<reference evidence="9 10" key="1">
    <citation type="journal article" date="2008" name="Environ. Microbiol.">
        <title>The genome of Erwinia tasmaniensis strain Et1/99, a non-pathogenic bacterium in the genus Erwinia.</title>
        <authorList>
            <person name="Kube M."/>
            <person name="Migdoll A.M."/>
            <person name="Mueller I."/>
            <person name="Kuhl H."/>
            <person name="Beck A."/>
            <person name="Reinhardt R."/>
            <person name="Geider K."/>
        </authorList>
    </citation>
    <scope>NUCLEOTIDE SEQUENCE [LARGE SCALE GENOMIC DNA]</scope>
    <source>
        <strain evidence="10">DSM 17950 / CFBP 7177 / CIP 109463 / NCPPB 4357 / Et1/99</strain>
    </source>
</reference>
<gene>
    <name evidence="9" type="primary">sipB1</name>
    <name evidence="9" type="ordered locus">ETA_18960</name>
</gene>
<evidence type="ECO:0000256" key="4">
    <source>
        <dbReference type="ARBA" id="ARBA00035640"/>
    </source>
</evidence>
<dbReference type="STRING" id="465817.ETA_18960"/>
<evidence type="ECO:0000256" key="2">
    <source>
        <dbReference type="ARBA" id="ARBA00022870"/>
    </source>
</evidence>
<evidence type="ECO:0000256" key="3">
    <source>
        <dbReference type="ARBA" id="ARBA00023026"/>
    </source>
</evidence>
<evidence type="ECO:0000256" key="7">
    <source>
        <dbReference type="SAM" id="Phobius"/>
    </source>
</evidence>
<comment type="similarity">
    <text evidence="4">Belongs to the SctE/SipB/YopB family.</text>
</comment>
<dbReference type="HOGENOM" id="CLU_027418_0_0_6"/>
<name>B2VEG7_ERWT9</name>
<feature type="transmembrane region" description="Helical" evidence="7">
    <location>
        <begin position="375"/>
        <end position="399"/>
    </location>
</feature>
<feature type="domain" description="Translocator protein BipB-like C-terminal" evidence="8">
    <location>
        <begin position="314"/>
        <end position="628"/>
    </location>
</feature>
<evidence type="ECO:0000256" key="5">
    <source>
        <dbReference type="SAM" id="Coils"/>
    </source>
</evidence>
<sequence length="636" mass="68114">MTMNIPSDSFDNSLHLSAESEVSNEESKKAVNRLHHIGSRRQLWEYPRIGQVREALSSLQPEQLSSVLEKAGNALYGNAGSVPLNHQDVPHLSTPADVSRSGNAGQREPIAAHEAQHKYSASVEMTALLCRVTQLAADSSLEKMASTLHAFNAMIRGATLSYTNFATDIESQGLDWTTKADMLAEARSQDAGLQLQIGKAQSTLDDAQHTLVDLLNQAETQDPISASLQKQLMEAEGRFVAAQSKFNSITQSHQRYVAAVLNPAIQSESLSKLVLNTTMGQAISLIASLTLQQQNIILIRHQESEEDANSLTFLIALMSKLINQNAGEDLKATSILKQKLSEAAAKDAEKKAQEYETQIRKAEEMQKTMGCVGKTLGWIITVVSIAAAVFTGGASLAFATVGLALMLGDEINQAINGHSFIQEAMQPIMESIIQPLMKLLADAFTEIVSIFGADKAAAEMAGQIMGALAVAILVIAGVMLVGVGISKVGGVLMEKITSNIASGSLRKIMDSAAGQVFKRITQGLSRSFNVDEVTAARASTYSQAAVTGAGMINTVIKSAGNIEAADMMVIAAKAQAKLMKNSAMQDLLDSLMNQATDAFSLRLRMVKKIIENIATVAENQVQAGRYILDKMSHVAG</sequence>
<evidence type="ECO:0000313" key="10">
    <source>
        <dbReference type="Proteomes" id="UP000001726"/>
    </source>
</evidence>
<dbReference type="InterPro" id="IPR006972">
    <property type="entry name" value="BipB-like_C"/>
</dbReference>
<dbReference type="eggNOG" id="ENOG502ZBCB">
    <property type="taxonomic scope" value="Bacteria"/>
</dbReference>
<evidence type="ECO:0000256" key="1">
    <source>
        <dbReference type="ARBA" id="ARBA00004301"/>
    </source>
</evidence>
<accession>B2VEG7</accession>
<evidence type="ECO:0000256" key="6">
    <source>
        <dbReference type="SAM" id="MobiDB-lite"/>
    </source>
</evidence>
<dbReference type="EMBL" id="CU468135">
    <property type="protein sequence ID" value="CAO96942.1"/>
    <property type="molecule type" value="Genomic_DNA"/>
</dbReference>
<proteinExistence type="inferred from homology"/>
<protein>
    <submittedName>
        <fullName evidence="9">Cell invasion protein</fullName>
    </submittedName>
</protein>
<keyword evidence="7" id="KW-0812">Transmembrane</keyword>
<keyword evidence="3" id="KW-0843">Virulence</keyword>
<feature type="transmembrane region" description="Helical" evidence="7">
    <location>
        <begin position="464"/>
        <end position="485"/>
    </location>
</feature>